<sequence length="128" mass="13133">MPASPGSSGTPLVFDLNGESAGTAVSHAERSGSFLLNEPGVYAVSFHGTISPASGDTLPLNLQFTLEQDGNPVSGAAAQEVLQTQNQYSSLSFSTVVSVTNPPSTLTVSGQGGNFFYSDVGMNVYKIG</sequence>
<protein>
    <submittedName>
        <fullName evidence="1">Uncharacterized protein</fullName>
    </submittedName>
</protein>
<gene>
    <name evidence="1" type="ORF">H9831_13290</name>
</gene>
<comment type="caution">
    <text evidence="1">The sequence shown here is derived from an EMBL/GenBank/DDBJ whole genome shotgun (WGS) entry which is preliminary data.</text>
</comment>
<organism evidence="1 2">
    <name type="scientific">Candidatus Eisenbergiella pullistercoris</name>
    <dbReference type="NCBI Taxonomy" id="2838555"/>
    <lineage>
        <taxon>Bacteria</taxon>
        <taxon>Bacillati</taxon>
        <taxon>Bacillota</taxon>
        <taxon>Clostridia</taxon>
        <taxon>Lachnospirales</taxon>
        <taxon>Lachnospiraceae</taxon>
        <taxon>Eisenbergiella</taxon>
    </lineage>
</organism>
<dbReference type="EMBL" id="DXDD01000165">
    <property type="protein sequence ID" value="HIY61633.1"/>
    <property type="molecule type" value="Genomic_DNA"/>
</dbReference>
<dbReference type="Proteomes" id="UP000824007">
    <property type="component" value="Unassembled WGS sequence"/>
</dbReference>
<dbReference type="InterPro" id="IPR008983">
    <property type="entry name" value="Tumour_necrosis_fac-like_dom"/>
</dbReference>
<dbReference type="Gene3D" id="2.60.120.40">
    <property type="match status" value="1"/>
</dbReference>
<reference evidence="1" key="2">
    <citation type="submission" date="2021-04" db="EMBL/GenBank/DDBJ databases">
        <authorList>
            <person name="Gilroy R."/>
        </authorList>
    </citation>
    <scope>NUCLEOTIDE SEQUENCE</scope>
    <source>
        <strain evidence="1">ChiSxjej3B15-24422</strain>
    </source>
</reference>
<proteinExistence type="predicted"/>
<name>A0A9D1YRL1_9FIRM</name>
<accession>A0A9D1YRL1</accession>
<reference evidence="1" key="1">
    <citation type="journal article" date="2021" name="PeerJ">
        <title>Extensive microbial diversity within the chicken gut microbiome revealed by metagenomics and culture.</title>
        <authorList>
            <person name="Gilroy R."/>
            <person name="Ravi A."/>
            <person name="Getino M."/>
            <person name="Pursley I."/>
            <person name="Horton D.L."/>
            <person name="Alikhan N.F."/>
            <person name="Baker D."/>
            <person name="Gharbi K."/>
            <person name="Hall N."/>
            <person name="Watson M."/>
            <person name="Adriaenssens E.M."/>
            <person name="Foster-Nyarko E."/>
            <person name="Jarju S."/>
            <person name="Secka A."/>
            <person name="Antonio M."/>
            <person name="Oren A."/>
            <person name="Chaudhuri R.R."/>
            <person name="La Ragione R."/>
            <person name="Hildebrand F."/>
            <person name="Pallen M.J."/>
        </authorList>
    </citation>
    <scope>NUCLEOTIDE SEQUENCE</scope>
    <source>
        <strain evidence="1">ChiSxjej3B15-24422</strain>
    </source>
</reference>
<dbReference type="AlphaFoldDB" id="A0A9D1YRL1"/>
<evidence type="ECO:0000313" key="1">
    <source>
        <dbReference type="EMBL" id="HIY61633.1"/>
    </source>
</evidence>
<evidence type="ECO:0000313" key="2">
    <source>
        <dbReference type="Proteomes" id="UP000824007"/>
    </source>
</evidence>